<gene>
    <name evidence="2" type="ORF">B0I35DRAFT_406847</name>
</gene>
<protein>
    <submittedName>
        <fullName evidence="2">Uncharacterized protein</fullName>
    </submittedName>
</protein>
<reference evidence="2" key="1">
    <citation type="journal article" date="2021" name="Nat. Commun.">
        <title>Genetic determinants of endophytism in the Arabidopsis root mycobiome.</title>
        <authorList>
            <person name="Mesny F."/>
            <person name="Miyauchi S."/>
            <person name="Thiergart T."/>
            <person name="Pickel B."/>
            <person name="Atanasova L."/>
            <person name="Karlsson M."/>
            <person name="Huettel B."/>
            <person name="Barry K.W."/>
            <person name="Haridas S."/>
            <person name="Chen C."/>
            <person name="Bauer D."/>
            <person name="Andreopoulos W."/>
            <person name="Pangilinan J."/>
            <person name="LaButti K."/>
            <person name="Riley R."/>
            <person name="Lipzen A."/>
            <person name="Clum A."/>
            <person name="Drula E."/>
            <person name="Henrissat B."/>
            <person name="Kohler A."/>
            <person name="Grigoriev I.V."/>
            <person name="Martin F.M."/>
            <person name="Hacquard S."/>
        </authorList>
    </citation>
    <scope>NUCLEOTIDE SEQUENCE</scope>
    <source>
        <strain evidence="2">MPI-CAGE-CH-0235</strain>
    </source>
</reference>
<evidence type="ECO:0000313" key="3">
    <source>
        <dbReference type="Proteomes" id="UP000813444"/>
    </source>
</evidence>
<dbReference type="EMBL" id="JAGPNK010000003">
    <property type="protein sequence ID" value="KAH7325120.1"/>
    <property type="molecule type" value="Genomic_DNA"/>
</dbReference>
<keyword evidence="3" id="KW-1185">Reference proteome</keyword>
<accession>A0A8K0SY69</accession>
<feature type="region of interest" description="Disordered" evidence="1">
    <location>
        <begin position="135"/>
        <end position="188"/>
    </location>
</feature>
<sequence length="188" mass="20849">MCTGGRSGGGAHRCKLASWVGDKPELELLITEKPVILEPLPQPQKSNWGLVRCAKPACTVPRCDGMYQTGNTLLLRLQVVTQQACEMRCMDQEQQPVDSADTLSCCFGHEQMRAPSDRMSRPLADTRSRKCVSLRQQHSMSETKQAGQWRTNATSVQLTPKQKAELIGLNARPEDTSELWKSSHAARA</sequence>
<dbReference type="AlphaFoldDB" id="A0A8K0SY69"/>
<proteinExistence type="predicted"/>
<organism evidence="2 3">
    <name type="scientific">Stachybotrys elegans</name>
    <dbReference type="NCBI Taxonomy" id="80388"/>
    <lineage>
        <taxon>Eukaryota</taxon>
        <taxon>Fungi</taxon>
        <taxon>Dikarya</taxon>
        <taxon>Ascomycota</taxon>
        <taxon>Pezizomycotina</taxon>
        <taxon>Sordariomycetes</taxon>
        <taxon>Hypocreomycetidae</taxon>
        <taxon>Hypocreales</taxon>
        <taxon>Stachybotryaceae</taxon>
        <taxon>Stachybotrys</taxon>
    </lineage>
</organism>
<comment type="caution">
    <text evidence="2">The sequence shown here is derived from an EMBL/GenBank/DDBJ whole genome shotgun (WGS) entry which is preliminary data.</text>
</comment>
<evidence type="ECO:0000256" key="1">
    <source>
        <dbReference type="SAM" id="MobiDB-lite"/>
    </source>
</evidence>
<evidence type="ECO:0000313" key="2">
    <source>
        <dbReference type="EMBL" id="KAH7325120.1"/>
    </source>
</evidence>
<name>A0A8K0SY69_9HYPO</name>
<feature type="compositionally biased region" description="Polar residues" evidence="1">
    <location>
        <begin position="135"/>
        <end position="160"/>
    </location>
</feature>
<dbReference type="Proteomes" id="UP000813444">
    <property type="component" value="Unassembled WGS sequence"/>
</dbReference>